<reference evidence="2 3" key="1">
    <citation type="journal article" date="2016" name="Nat. Commun.">
        <title>Thousands of microbial genomes shed light on interconnected biogeochemical processes in an aquifer system.</title>
        <authorList>
            <person name="Anantharaman K."/>
            <person name="Brown C.T."/>
            <person name="Hug L.A."/>
            <person name="Sharon I."/>
            <person name="Castelle C.J."/>
            <person name="Probst A.J."/>
            <person name="Thomas B.C."/>
            <person name="Singh A."/>
            <person name="Wilkins M.J."/>
            <person name="Karaoz U."/>
            <person name="Brodie E.L."/>
            <person name="Williams K.H."/>
            <person name="Hubbard S.S."/>
            <person name="Banfield J.F."/>
        </authorList>
    </citation>
    <scope>NUCLEOTIDE SEQUENCE [LARGE SCALE GENOMIC DNA]</scope>
</reference>
<protein>
    <recommendedName>
        <fullName evidence="4">Cell division protein FtsL</fullName>
    </recommendedName>
</protein>
<gene>
    <name evidence="2" type="ORF">A3J54_00170</name>
</gene>
<evidence type="ECO:0000256" key="1">
    <source>
        <dbReference type="SAM" id="Coils"/>
    </source>
</evidence>
<evidence type="ECO:0008006" key="4">
    <source>
        <dbReference type="Google" id="ProtNLM"/>
    </source>
</evidence>
<accession>A0A1G2G9K2</accession>
<evidence type="ECO:0000313" key="2">
    <source>
        <dbReference type="EMBL" id="OGZ46863.1"/>
    </source>
</evidence>
<evidence type="ECO:0000313" key="3">
    <source>
        <dbReference type="Proteomes" id="UP000176576"/>
    </source>
</evidence>
<dbReference type="Proteomes" id="UP000176576">
    <property type="component" value="Unassembled WGS sequence"/>
</dbReference>
<name>A0A1G2G9K2_9BACT</name>
<dbReference type="AlphaFoldDB" id="A0A1G2G9K2"/>
<dbReference type="STRING" id="1802117.A3J54_00170"/>
<dbReference type="InterPro" id="IPR007060">
    <property type="entry name" value="FtsL/DivIC"/>
</dbReference>
<feature type="coiled-coil region" evidence="1">
    <location>
        <begin position="61"/>
        <end position="88"/>
    </location>
</feature>
<proteinExistence type="predicted"/>
<organism evidence="2 3">
    <name type="scientific">Candidatus Ryanbacteria bacterium RIFCSPHIGHO2_02_FULL_45_13b</name>
    <dbReference type="NCBI Taxonomy" id="1802117"/>
    <lineage>
        <taxon>Bacteria</taxon>
        <taxon>Candidatus Ryaniibacteriota</taxon>
    </lineage>
</organism>
<dbReference type="EMBL" id="MHNN01000005">
    <property type="protein sequence ID" value="OGZ46863.1"/>
    <property type="molecule type" value="Genomic_DNA"/>
</dbReference>
<comment type="caution">
    <text evidence="2">The sequence shown here is derived from an EMBL/GenBank/DDBJ whole genome shotgun (WGS) entry which is preliminary data.</text>
</comment>
<dbReference type="Pfam" id="PF04977">
    <property type="entry name" value="DivIC"/>
    <property type="match status" value="1"/>
</dbReference>
<sequence>MLFAFAYKYGILFMRDFQEQSRWRAIFASRAALSVMLLLLLGMGIVSFQALEAGWEAETKREAVKERLREIEEKKDMLTSELEELRSQEGIEREARQKLNFRKQGEEVIIIQDVNTKHVSEETIKDGLFSRLLQWIGIP</sequence>
<keyword evidence="1" id="KW-0175">Coiled coil</keyword>